<proteinExistence type="inferred from homology"/>
<feature type="domain" description="CMP/dCMP-type deaminase" evidence="2">
    <location>
        <begin position="24"/>
        <end position="155"/>
    </location>
</feature>
<dbReference type="EMBL" id="FNAG01000003">
    <property type="protein sequence ID" value="SDD51672.1"/>
    <property type="molecule type" value="Genomic_DNA"/>
</dbReference>
<dbReference type="GO" id="GO:0055086">
    <property type="term" value="P:nucleobase-containing small molecule metabolic process"/>
    <property type="evidence" value="ECO:0007669"/>
    <property type="project" value="UniProtKB-ARBA"/>
</dbReference>
<dbReference type="GO" id="GO:0008270">
    <property type="term" value="F:zinc ion binding"/>
    <property type="evidence" value="ECO:0007669"/>
    <property type="project" value="TreeGrafter"/>
</dbReference>
<dbReference type="PANTHER" id="PTHR11644">
    <property type="entry name" value="CYTIDINE DEAMINASE"/>
    <property type="match status" value="1"/>
</dbReference>
<dbReference type="PROSITE" id="PS51747">
    <property type="entry name" value="CYT_DCMP_DEAMINASES_2"/>
    <property type="match status" value="1"/>
</dbReference>
<dbReference type="STRING" id="265719.SAMN04488509_10324"/>
<dbReference type="InterPro" id="IPR002125">
    <property type="entry name" value="CMP_dCMP_dom"/>
</dbReference>
<reference evidence="3 4" key="1">
    <citation type="submission" date="2016-10" db="EMBL/GenBank/DDBJ databases">
        <authorList>
            <person name="de Groot N.N."/>
        </authorList>
    </citation>
    <scope>NUCLEOTIDE SEQUENCE [LARGE SCALE GENOMIC DNA]</scope>
    <source>
        <strain evidence="3 4">DSM 16957</strain>
    </source>
</reference>
<dbReference type="SUPFAM" id="SSF53927">
    <property type="entry name" value="Cytidine deaminase-like"/>
    <property type="match status" value="1"/>
</dbReference>
<name>A0A1G6VDH4_9GAMM</name>
<dbReference type="GO" id="GO:0072527">
    <property type="term" value="P:pyrimidine-containing compound metabolic process"/>
    <property type="evidence" value="ECO:0007669"/>
    <property type="project" value="UniProtKB-ARBA"/>
</dbReference>
<dbReference type="GO" id="GO:0005829">
    <property type="term" value="C:cytosol"/>
    <property type="evidence" value="ECO:0007669"/>
    <property type="project" value="TreeGrafter"/>
</dbReference>
<evidence type="ECO:0000256" key="1">
    <source>
        <dbReference type="ARBA" id="ARBA00006576"/>
    </source>
</evidence>
<dbReference type="InterPro" id="IPR016193">
    <property type="entry name" value="Cytidine_deaminase-like"/>
</dbReference>
<evidence type="ECO:0000313" key="3">
    <source>
        <dbReference type="EMBL" id="SDD51672.1"/>
    </source>
</evidence>
<dbReference type="GO" id="GO:0004126">
    <property type="term" value="F:cytidine deaminase activity"/>
    <property type="evidence" value="ECO:0007669"/>
    <property type="project" value="UniProtKB-ARBA"/>
</dbReference>
<dbReference type="Proteomes" id="UP000199603">
    <property type="component" value="Unassembled WGS sequence"/>
</dbReference>
<evidence type="ECO:0000259" key="2">
    <source>
        <dbReference type="PROSITE" id="PS51747"/>
    </source>
</evidence>
<dbReference type="CDD" id="cd01283">
    <property type="entry name" value="cytidine_deaminase"/>
    <property type="match status" value="1"/>
</dbReference>
<organism evidence="3 4">
    <name type="scientific">Aquimonas voraii</name>
    <dbReference type="NCBI Taxonomy" id="265719"/>
    <lineage>
        <taxon>Bacteria</taxon>
        <taxon>Pseudomonadati</taxon>
        <taxon>Pseudomonadota</taxon>
        <taxon>Gammaproteobacteria</taxon>
        <taxon>Lysobacterales</taxon>
        <taxon>Lysobacteraceae</taxon>
        <taxon>Aquimonas</taxon>
    </lineage>
</organism>
<dbReference type="InterPro" id="IPR050202">
    <property type="entry name" value="Cyt/Deoxycyt_deaminase"/>
</dbReference>
<comment type="similarity">
    <text evidence="1">Belongs to the cytidine and deoxycytidylate deaminase family.</text>
</comment>
<protein>
    <submittedName>
        <fullName evidence="3">Cytidine deaminase</fullName>
    </submittedName>
</protein>
<keyword evidence="4" id="KW-1185">Reference proteome</keyword>
<dbReference type="PANTHER" id="PTHR11644:SF2">
    <property type="entry name" value="CYTIDINE DEAMINASE"/>
    <property type="match status" value="1"/>
</dbReference>
<dbReference type="AlphaFoldDB" id="A0A1G6VDH4"/>
<dbReference type="Pfam" id="PF00383">
    <property type="entry name" value="dCMP_cyt_deam_1"/>
    <property type="match status" value="1"/>
</dbReference>
<accession>A0A1G6VDH4</accession>
<gene>
    <name evidence="3" type="ORF">SAMN04488509_10324</name>
</gene>
<dbReference type="NCBIfam" id="NF004064">
    <property type="entry name" value="PRK05578.1"/>
    <property type="match status" value="1"/>
</dbReference>
<evidence type="ECO:0000313" key="4">
    <source>
        <dbReference type="Proteomes" id="UP000199603"/>
    </source>
</evidence>
<sequence length="156" mass="15990">MTMPPSDDRTGASTAPQAPDAWGALDPVLADAARAVAERAYAPYSNFHVGCALRTAGGGVYAACNVENSAYPLSGCAERHALAAAVAAEGAGVEVVELVVLAFDAEGRAQEAAPCGGCRQQIFELGPRACVGFVAEGEVRMLPIEALLPFGFRLAP</sequence>
<dbReference type="Gene3D" id="3.40.140.10">
    <property type="entry name" value="Cytidine Deaminase, domain 2"/>
    <property type="match status" value="1"/>
</dbReference>